<dbReference type="Pfam" id="PF11387">
    <property type="entry name" value="DUF2795"/>
    <property type="match status" value="1"/>
</dbReference>
<name>A0A5Q3QAB5_9PSEU</name>
<evidence type="ECO:0000313" key="3">
    <source>
        <dbReference type="Proteomes" id="UP000371041"/>
    </source>
</evidence>
<accession>A0A5Q3QAB5</accession>
<organism evidence="2 3">
    <name type="scientific">Allosaccharopolyspora coralli</name>
    <dbReference type="NCBI Taxonomy" id="2665642"/>
    <lineage>
        <taxon>Bacteria</taxon>
        <taxon>Bacillati</taxon>
        <taxon>Actinomycetota</taxon>
        <taxon>Actinomycetes</taxon>
        <taxon>Pseudonocardiales</taxon>
        <taxon>Pseudonocardiaceae</taxon>
        <taxon>Allosaccharopolyspora</taxon>
    </lineage>
</organism>
<reference evidence="3" key="1">
    <citation type="submission" date="2019-11" db="EMBL/GenBank/DDBJ databases">
        <title>The complete genome sequence of Saccharopolyspora sp. E2A.</title>
        <authorList>
            <person name="Zhang G."/>
        </authorList>
    </citation>
    <scope>NUCLEOTIDE SEQUENCE [LARGE SCALE GENOMIC DNA]</scope>
    <source>
        <strain evidence="3">E2A</strain>
    </source>
</reference>
<gene>
    <name evidence="2" type="ORF">GIY23_02340</name>
</gene>
<evidence type="ECO:0000256" key="1">
    <source>
        <dbReference type="SAM" id="MobiDB-lite"/>
    </source>
</evidence>
<evidence type="ECO:0000313" key="2">
    <source>
        <dbReference type="EMBL" id="QGK68549.1"/>
    </source>
</evidence>
<proteinExistence type="predicted"/>
<dbReference type="RefSeq" id="WP_154075158.1">
    <property type="nucleotide sequence ID" value="NZ_CP045929.1"/>
</dbReference>
<feature type="region of interest" description="Disordered" evidence="1">
    <location>
        <begin position="45"/>
        <end position="67"/>
    </location>
</feature>
<dbReference type="AlphaFoldDB" id="A0A5Q3QAB5"/>
<dbReference type="KEGG" id="sace:GIY23_02340"/>
<protein>
    <submittedName>
        <fullName evidence="2">DUF2795 domain-containing protein</fullName>
    </submittedName>
</protein>
<keyword evidence="3" id="KW-1185">Reference proteome</keyword>
<dbReference type="EMBL" id="CP045929">
    <property type="protein sequence ID" value="QGK68549.1"/>
    <property type="molecule type" value="Genomic_DNA"/>
</dbReference>
<sequence length="67" mass="7509">MTDRDELRASKALQGLQFPTTKADMVEYARERSASEGTLRALEALPEGQYANREQAVESVPQRPEQS</sequence>
<dbReference type="Proteomes" id="UP000371041">
    <property type="component" value="Chromosome"/>
</dbReference>
<dbReference type="InterPro" id="IPR021527">
    <property type="entry name" value="DUF2795"/>
</dbReference>